<keyword evidence="2" id="KW-1185">Reference proteome</keyword>
<accession>A0A2A4I524</accession>
<evidence type="ECO:0000313" key="2">
    <source>
        <dbReference type="Proteomes" id="UP000218323"/>
    </source>
</evidence>
<dbReference type="AlphaFoldDB" id="A0A2A4I524"/>
<dbReference type="InterPro" id="IPR014942">
    <property type="entry name" value="AbiEii"/>
</dbReference>
<sequence>MTRVPVARPSQWSSLFDIAGSIIDQAQRAAYPFEWTFGGGTALMLQIDHRESHDIDLFLDDPQVLPFLNPGTQGYALDRAPDGYDTDGSHVLKLTFGEVGEIDFICCASITERPANRVTVRGREVLLETPSEIIAKKIYYRGSRLQPRDMFDLAAVVTREGEEYVAAALRQCGPDRCAAALRVAEAMSPKLAIGVISQLMYREHQLPLVRKAQTLTQAALRAALT</sequence>
<gene>
    <name evidence="1" type="ORF">COA07_17530</name>
</gene>
<organism evidence="1 2">
    <name type="scientific">Sphingomonas adhaesiva</name>
    <dbReference type="NCBI Taxonomy" id="28212"/>
    <lineage>
        <taxon>Bacteria</taxon>
        <taxon>Pseudomonadati</taxon>
        <taxon>Pseudomonadota</taxon>
        <taxon>Alphaproteobacteria</taxon>
        <taxon>Sphingomonadales</taxon>
        <taxon>Sphingomonadaceae</taxon>
        <taxon>Sphingomonas</taxon>
    </lineage>
</organism>
<name>A0A2A4I524_9SPHN</name>
<protein>
    <recommendedName>
        <fullName evidence="3">Nucleotidyl transferase AbiEii/AbiGii toxin family protein</fullName>
    </recommendedName>
</protein>
<reference evidence="1 2" key="1">
    <citation type="submission" date="2017-09" db="EMBL/GenBank/DDBJ databases">
        <title>Sphingomonas adhaesiva DSM 7418, whole genome shotgun sequence.</title>
        <authorList>
            <person name="Feng G."/>
            <person name="Zhu H."/>
        </authorList>
    </citation>
    <scope>NUCLEOTIDE SEQUENCE [LARGE SCALE GENOMIC DNA]</scope>
    <source>
        <strain evidence="1 2">DSM 7418</strain>
    </source>
</reference>
<evidence type="ECO:0000313" key="1">
    <source>
        <dbReference type="EMBL" id="PCG12893.1"/>
    </source>
</evidence>
<dbReference type="Proteomes" id="UP000218323">
    <property type="component" value="Unassembled WGS sequence"/>
</dbReference>
<proteinExistence type="predicted"/>
<comment type="caution">
    <text evidence="1">The sequence shown here is derived from an EMBL/GenBank/DDBJ whole genome shotgun (WGS) entry which is preliminary data.</text>
</comment>
<evidence type="ECO:0008006" key="3">
    <source>
        <dbReference type="Google" id="ProtNLM"/>
    </source>
</evidence>
<dbReference type="EMBL" id="NWVC01000028">
    <property type="protein sequence ID" value="PCG12893.1"/>
    <property type="molecule type" value="Genomic_DNA"/>
</dbReference>
<dbReference type="Pfam" id="PF08843">
    <property type="entry name" value="AbiEii"/>
    <property type="match status" value="1"/>
</dbReference>